<protein>
    <submittedName>
        <fullName evidence="1">Uncharacterized protein</fullName>
    </submittedName>
</protein>
<gene>
    <name evidence="1" type="ordered locus">HF1_06480</name>
</gene>
<name>E8ZHN5_MYCHL</name>
<dbReference type="HOGENOM" id="CLU_1794364_0_0_14"/>
<keyword evidence="2" id="KW-1185">Reference proteome</keyword>
<dbReference type="Proteomes" id="UP000008637">
    <property type="component" value="Chromosome"/>
</dbReference>
<dbReference type="AlphaFoldDB" id="E8ZHN5"/>
<dbReference type="KEGG" id="mha:HF1_06480"/>
<evidence type="ECO:0000313" key="2">
    <source>
        <dbReference type="Proteomes" id="UP000008637"/>
    </source>
</evidence>
<dbReference type="EMBL" id="FR773153">
    <property type="protein sequence ID" value="CBY92656.1"/>
    <property type="molecule type" value="Genomic_DNA"/>
</dbReference>
<proteinExistence type="predicted"/>
<reference evidence="1 2" key="1">
    <citation type="journal article" date="2011" name="J. Bacteriol.">
        <title>Complete genome sequence of Mycoplasma haemofelis, a hemotropic mycoplasma.</title>
        <authorList>
            <person name="Barker E.N."/>
            <person name="Helps C.R."/>
            <person name="Peters I.R."/>
            <person name="Darby A.C."/>
            <person name="Radford A.D."/>
            <person name="Tasker S."/>
        </authorList>
    </citation>
    <scope>NUCLEOTIDE SEQUENCE [LARGE SCALE GENOMIC DNA]</scope>
    <source>
        <strain evidence="1 2">Langford 1</strain>
    </source>
</reference>
<evidence type="ECO:0000313" key="1">
    <source>
        <dbReference type="EMBL" id="CBY92656.1"/>
    </source>
</evidence>
<organism evidence="1 2">
    <name type="scientific">Mycoplasma haemofelis (strain Langford 1)</name>
    <name type="common">Haemobartonella felis</name>
    <dbReference type="NCBI Taxonomy" id="941640"/>
    <lineage>
        <taxon>Bacteria</taxon>
        <taxon>Bacillati</taxon>
        <taxon>Mycoplasmatota</taxon>
        <taxon>Mollicutes</taxon>
        <taxon>Mycoplasmataceae</taxon>
        <taxon>Mycoplasma</taxon>
    </lineage>
</organism>
<sequence>MASCWAGVTLLGSFLAASVGVGLEMLTSTAPKKESTTEEVKEVTISETQTAQAKPECRIYKIENRSTGKVSKIDLSTIRAGSEAYKKVQKACESQTETNVFVEYGYRIRWDFWNSWRSDWSYSEVDQQDSKLKSYLDSNPDLKK</sequence>
<accession>E8ZHN5</accession>